<organism evidence="1 2">
    <name type="scientific">Vaccinium darrowii</name>
    <dbReference type="NCBI Taxonomy" id="229202"/>
    <lineage>
        <taxon>Eukaryota</taxon>
        <taxon>Viridiplantae</taxon>
        <taxon>Streptophyta</taxon>
        <taxon>Embryophyta</taxon>
        <taxon>Tracheophyta</taxon>
        <taxon>Spermatophyta</taxon>
        <taxon>Magnoliopsida</taxon>
        <taxon>eudicotyledons</taxon>
        <taxon>Gunneridae</taxon>
        <taxon>Pentapetalae</taxon>
        <taxon>asterids</taxon>
        <taxon>Ericales</taxon>
        <taxon>Ericaceae</taxon>
        <taxon>Vaccinioideae</taxon>
        <taxon>Vaccinieae</taxon>
        <taxon>Vaccinium</taxon>
    </lineage>
</organism>
<keyword evidence="2" id="KW-1185">Reference proteome</keyword>
<evidence type="ECO:0000313" key="1">
    <source>
        <dbReference type="EMBL" id="KAH7854715.1"/>
    </source>
</evidence>
<evidence type="ECO:0000313" key="2">
    <source>
        <dbReference type="Proteomes" id="UP000828048"/>
    </source>
</evidence>
<protein>
    <submittedName>
        <fullName evidence="1">Uncharacterized protein</fullName>
    </submittedName>
</protein>
<gene>
    <name evidence="1" type="ORF">Vadar_017050</name>
</gene>
<dbReference type="Proteomes" id="UP000828048">
    <property type="component" value="Chromosome 11"/>
</dbReference>
<proteinExistence type="predicted"/>
<reference evidence="1 2" key="1">
    <citation type="journal article" date="2021" name="Hortic Res">
        <title>High-quality reference genome and annotation aids understanding of berry development for evergreen blueberry (Vaccinium darrowii).</title>
        <authorList>
            <person name="Yu J."/>
            <person name="Hulse-Kemp A.M."/>
            <person name="Babiker E."/>
            <person name="Staton M."/>
        </authorList>
    </citation>
    <scope>NUCLEOTIDE SEQUENCE [LARGE SCALE GENOMIC DNA]</scope>
    <source>
        <strain evidence="2">cv. NJ 8807/NJ 8810</strain>
        <tissue evidence="1">Young leaf</tissue>
    </source>
</reference>
<dbReference type="EMBL" id="CM037161">
    <property type="protein sequence ID" value="KAH7854715.1"/>
    <property type="molecule type" value="Genomic_DNA"/>
</dbReference>
<sequence>MDVSGESSIPKLKECQIRGSCVPVTPMKPIVKRPQRTCVERRQNQLGCQEKHEWAQETLPRTVAAYSESLKSIDIKQGFENCEADLEAGSRICFSKEQYRLESGPFTNLRILEDIDKNAVYPTQKGHVNAASSSVVQIVDSTCEDNHLETTTFPTSSLANDGISLGSYLQSYGSHAPNAPLYENSAPTRPSYDLNSPPRILSCSGSDIPSQFSPITPDQSKKAEDKEAHDILVLNVDERANQEREKQGNNLDTSEFEIEELPKDFACAAVSTQLQESHNPDKAGNLAIDLNSTPQQKERRRKHRPKVVKEGQKKRTRKPASPADTPTVKRKYVRKNKVDKTSSTPTAEATSTTTDIKPAPPTGKRKYVRKNKIDKTPSTPTVEATSRTTDIEPALPAAKSCKRKLDFDSKSQLTEEDCPSSRLQSNANAESEPQAQNSCTRVESNSNEYTRVGIAYEHMYPVTKVVEYCTSNQERRAPNPQTPNRTELRHEHLRGCDQDAPVEGKCQIVFSDETHDERERIIQGMSYEGEQAKGLQRGKTSMGYEVEHTRTNVIGCNFSAVHQYWAMFPEDIHTNVGIPGIYFPANYKRKRIEKGQSSTTSSTLSNVTFAENSAGQGIPRSMTNACAAYSLENDQFISSSISTNTVSVIAAQGKERTSECRLDLNQKGKISKKRAKDDTPRGMFGSLIEYVECRPKPTFPAEGAPTMGVLQGYEIFNHPPACVDAPMKMKNPKKRKPFASLEAIQKIIPSPNEIAEQLKRLDINNQEQRSLVPCYFRYEDQNALVVYQGHGTVVPFEGPFDPVRKRKPRPKVDLDEETNRVWKLLLENINSEGVDGTDEEKAKWWEEERRVFRGRADSFIARMHLVQGDRRFSPWKGSVLDSVIGVFLTQNVSDHLSSSAFMALAAHFPLKSKSSERPCFVKTSVFDEETEVCTMDPENTIKWQWHEEKSNQPACNRSSVTSSEMDYFSEKVLANSNESLGSSMDGEKSVDNWECKTSDISRDGLEIYDESTADGKVIQLKQAVSSSTGDNREVDDVVSSQHSSGSSQNSVNSSMTQAADRIGSFFHDNSEAADHALRGNPKSLVSSSFMELLRSQEERSYNHKTGNVSAGEANGYSCREHDKQNQSIQEVQELPNLSRETLDATESNSVTSKPKNTDHKEVEPCLMDRGYHSGIAISGKRSDSSNVKRDRIGEQKQNTEDWDSLRLQAQVEGKRRERTTNTMDSLDWEAVRCADVNEIAYTIRERGMNNRLAARIKDFLNRLVQDHGSIDLEWLRDVPPDKAKEYLLSVRGLGLKSVECVRLLTLHHLAFPVDTNVGRIAVRLGWVPLQPLPESLQLHLLELYPVLESIQRYLWPRLCKLDQRTLYELHYQMITFGKVFCTKSKPNCNACPLRGECRHFASAFASARLALPGQEEKSIVSATESKAAGQPPVEVFKLLQLPLPQANQQLVAHSQINNNEPIVEMPASPEPTTEVPATPELEQPEVLERDIEDAFFEDPEEIPMIKLDIEEFTQNLQHYMQQNLELQEGDISKALVALTPEAASIPVPKLKYINRLRTEHQVYELPDSHPLLEGLDNREPDDPSSYLLAIWTPGETANSIEPSEKSCGSQEFGQLCDENTCFSCNSIRETNSQIVRGTILIPCRTAMRGSFPLNGTYFQVNEVFADHESSINPIAVPRAWIWNLPRRTVFFGTSIPTIFRGLSTESIQYCFWRGFVCVRGFERKTRAPRPLLARLHFPASKLKASKGVWLAAVVLATGCLSPVLITRFVIWFLCFTESCPFGLGCFRQ</sequence>
<accession>A0ACB7YPE9</accession>
<comment type="caution">
    <text evidence="1">The sequence shown here is derived from an EMBL/GenBank/DDBJ whole genome shotgun (WGS) entry which is preliminary data.</text>
</comment>
<name>A0ACB7YPE9_9ERIC</name>